<keyword evidence="2" id="KW-1185">Reference proteome</keyword>
<dbReference type="NCBIfam" id="TIGR01643">
    <property type="entry name" value="YD_repeat_2x"/>
    <property type="match status" value="1"/>
</dbReference>
<sequence>MSMIGDSECSRYGTGLIRVRGRATVGHGVSCCAAICLLAVMMSTTSARAEEIAYGYDALGRLVSATAGGGTAYWSRIDRYAGQQSGSK</sequence>
<evidence type="ECO:0000313" key="2">
    <source>
        <dbReference type="Proteomes" id="UP000540929"/>
    </source>
</evidence>
<protein>
    <submittedName>
        <fullName evidence="1">YD repeat-containing protein</fullName>
    </submittedName>
</protein>
<dbReference type="Pfam" id="PF05593">
    <property type="entry name" value="RHS_repeat"/>
    <property type="match status" value="1"/>
</dbReference>
<gene>
    <name evidence="1" type="ORF">GGD40_000639</name>
</gene>
<organism evidence="1 2">
    <name type="scientific">Paraburkholderia bryophila</name>
    <dbReference type="NCBI Taxonomy" id="420952"/>
    <lineage>
        <taxon>Bacteria</taxon>
        <taxon>Pseudomonadati</taxon>
        <taxon>Pseudomonadota</taxon>
        <taxon>Betaproteobacteria</taxon>
        <taxon>Burkholderiales</taxon>
        <taxon>Burkholderiaceae</taxon>
        <taxon>Paraburkholderia</taxon>
    </lineage>
</organism>
<dbReference type="AlphaFoldDB" id="A0A7Y9WHW2"/>
<dbReference type="Proteomes" id="UP000540929">
    <property type="component" value="Unassembled WGS sequence"/>
</dbReference>
<accession>A0A7Y9WHW2</accession>
<dbReference type="EMBL" id="JACCAS010000001">
    <property type="protein sequence ID" value="NYH21160.1"/>
    <property type="molecule type" value="Genomic_DNA"/>
</dbReference>
<evidence type="ECO:0000313" key="1">
    <source>
        <dbReference type="EMBL" id="NYH21160.1"/>
    </source>
</evidence>
<comment type="caution">
    <text evidence="1">The sequence shown here is derived from an EMBL/GenBank/DDBJ whole genome shotgun (WGS) entry which is preliminary data.</text>
</comment>
<dbReference type="InterPro" id="IPR006530">
    <property type="entry name" value="YD"/>
</dbReference>
<reference evidence="1 2" key="1">
    <citation type="submission" date="2020-07" db="EMBL/GenBank/DDBJ databases">
        <title>Exploring microbial biodiversity for novel pathways involved in the catabolism of aromatic compounds derived from lignin.</title>
        <authorList>
            <person name="Elkins J."/>
        </authorList>
    </citation>
    <scope>NUCLEOTIDE SEQUENCE [LARGE SCALE GENOMIC DNA]</scope>
    <source>
        <strain evidence="1 2">H2C3C</strain>
    </source>
</reference>
<proteinExistence type="predicted"/>
<dbReference type="InterPro" id="IPR031325">
    <property type="entry name" value="RHS_repeat"/>
</dbReference>
<name>A0A7Y9WHW2_9BURK</name>